<sequence>MSAWPSLDRVDDQRLALSLATGDPGALPQIVDHYATRLFDYCHALLRDSDAAAGALHDAFLAAHAHAGRLREPAWFRGWLYALVRNECLRLLRDPDRPAERHEAPEVHDVFLDAAERAQRLETRRLVHGALAGLRGREREALDLMLRHGLDTGEIAGVLALDEGGTTELVAAARRRLDDALAAAVIVRTGAGDCPTVATLADADAPLDGPLGDETARRVVRHIESCPICADRCDRTVSTVRLLQVLPVALMPPELRNHVLADATSPETAGMRAAVAARAEPFDEEGWPLPVEAAPRPADPGRSVPPRLWPAVAAAAAVILMVAGAFALMPDSGRERTGAQHPSPTAPAEVPADPERTPQDPPTTVVSPTVTPTRTTPSRTPSGTPSPTRRPPSRSPRPPATSGPPEAAGHLGVSGCSIPAGQSSCAISVTAVNGPVSWSVTGALNVSAVGGGRLRAGQGASVRATRPGPCEGEGGSGVVRFAPSGTATVTWRCAENGPPDDREPRPVR</sequence>
<dbReference type="PANTHER" id="PTHR43133:SF8">
    <property type="entry name" value="RNA POLYMERASE SIGMA FACTOR HI_1459-RELATED"/>
    <property type="match status" value="1"/>
</dbReference>
<keyword evidence="7" id="KW-0812">Transmembrane</keyword>
<keyword evidence="4" id="KW-0238">DNA-binding</keyword>
<dbReference type="EMBL" id="JACJIA010000003">
    <property type="protein sequence ID" value="MBA8951032.1"/>
    <property type="molecule type" value="Genomic_DNA"/>
</dbReference>
<evidence type="ECO:0000256" key="5">
    <source>
        <dbReference type="ARBA" id="ARBA00023163"/>
    </source>
</evidence>
<dbReference type="Proteomes" id="UP000572680">
    <property type="component" value="Unassembled WGS sequence"/>
</dbReference>
<dbReference type="PANTHER" id="PTHR43133">
    <property type="entry name" value="RNA POLYMERASE ECF-TYPE SIGMA FACTO"/>
    <property type="match status" value="1"/>
</dbReference>
<keyword evidence="2" id="KW-0805">Transcription regulation</keyword>
<dbReference type="GO" id="GO:0016987">
    <property type="term" value="F:sigma factor activity"/>
    <property type="evidence" value="ECO:0007669"/>
    <property type="project" value="UniProtKB-KW"/>
</dbReference>
<feature type="region of interest" description="Disordered" evidence="6">
    <location>
        <begin position="333"/>
        <end position="414"/>
    </location>
</feature>
<dbReference type="InterPro" id="IPR039425">
    <property type="entry name" value="RNA_pol_sigma-70-like"/>
</dbReference>
<dbReference type="InterPro" id="IPR014284">
    <property type="entry name" value="RNA_pol_sigma-70_dom"/>
</dbReference>
<evidence type="ECO:0000256" key="6">
    <source>
        <dbReference type="SAM" id="MobiDB-lite"/>
    </source>
</evidence>
<feature type="compositionally biased region" description="Pro residues" evidence="6">
    <location>
        <begin position="388"/>
        <end position="402"/>
    </location>
</feature>
<keyword evidence="7" id="KW-1133">Transmembrane helix</keyword>
<dbReference type="InterPro" id="IPR007627">
    <property type="entry name" value="RNA_pol_sigma70_r2"/>
</dbReference>
<keyword evidence="7" id="KW-0472">Membrane</keyword>
<evidence type="ECO:0000256" key="3">
    <source>
        <dbReference type="ARBA" id="ARBA00023082"/>
    </source>
</evidence>
<accession>A0A7W3LMZ7</accession>
<proteinExistence type="inferred from homology"/>
<reference evidence="9 10" key="1">
    <citation type="submission" date="2020-08" db="EMBL/GenBank/DDBJ databases">
        <title>Genomic Encyclopedia of Type Strains, Phase IV (KMG-IV): sequencing the most valuable type-strain genomes for metagenomic binning, comparative biology and taxonomic classification.</title>
        <authorList>
            <person name="Goeker M."/>
        </authorList>
    </citation>
    <scope>NUCLEOTIDE SEQUENCE [LARGE SCALE GENOMIC DNA]</scope>
    <source>
        <strain evidence="9 10">DSM 44197</strain>
    </source>
</reference>
<feature type="domain" description="RNA polymerase sigma-70 region 2" evidence="8">
    <location>
        <begin position="31"/>
        <end position="94"/>
    </location>
</feature>
<dbReference type="AlphaFoldDB" id="A0A7W3LMZ7"/>
<keyword evidence="10" id="KW-1185">Reference proteome</keyword>
<dbReference type="SUPFAM" id="SSF88659">
    <property type="entry name" value="Sigma3 and sigma4 domains of RNA polymerase sigma factors"/>
    <property type="match status" value="1"/>
</dbReference>
<comment type="caution">
    <text evidence="9">The sequence shown here is derived from an EMBL/GenBank/DDBJ whole genome shotgun (WGS) entry which is preliminary data.</text>
</comment>
<evidence type="ECO:0000313" key="9">
    <source>
        <dbReference type="EMBL" id="MBA8951032.1"/>
    </source>
</evidence>
<dbReference type="Gene3D" id="1.10.1740.10">
    <property type="match status" value="1"/>
</dbReference>
<dbReference type="GO" id="GO:0006352">
    <property type="term" value="P:DNA-templated transcription initiation"/>
    <property type="evidence" value="ECO:0007669"/>
    <property type="project" value="InterPro"/>
</dbReference>
<dbReference type="RefSeq" id="WP_182843421.1">
    <property type="nucleotide sequence ID" value="NZ_BAAALP010000016.1"/>
</dbReference>
<organism evidence="9 10">
    <name type="scientific">Actinomadura namibiensis</name>
    <dbReference type="NCBI Taxonomy" id="182080"/>
    <lineage>
        <taxon>Bacteria</taxon>
        <taxon>Bacillati</taxon>
        <taxon>Actinomycetota</taxon>
        <taxon>Actinomycetes</taxon>
        <taxon>Streptosporangiales</taxon>
        <taxon>Thermomonosporaceae</taxon>
        <taxon>Actinomadura</taxon>
    </lineage>
</organism>
<dbReference type="InterPro" id="IPR036388">
    <property type="entry name" value="WH-like_DNA-bd_sf"/>
</dbReference>
<evidence type="ECO:0000313" key="10">
    <source>
        <dbReference type="Proteomes" id="UP000572680"/>
    </source>
</evidence>
<keyword evidence="3" id="KW-0731">Sigma factor</keyword>
<dbReference type="NCBIfam" id="TIGR02937">
    <property type="entry name" value="sigma70-ECF"/>
    <property type="match status" value="1"/>
</dbReference>
<evidence type="ECO:0000256" key="7">
    <source>
        <dbReference type="SAM" id="Phobius"/>
    </source>
</evidence>
<dbReference type="Gene3D" id="1.10.10.10">
    <property type="entry name" value="Winged helix-like DNA-binding domain superfamily/Winged helix DNA-binding domain"/>
    <property type="match status" value="1"/>
</dbReference>
<feature type="compositionally biased region" description="Low complexity" evidence="6">
    <location>
        <begin position="362"/>
        <end position="387"/>
    </location>
</feature>
<dbReference type="Pfam" id="PF04542">
    <property type="entry name" value="Sigma70_r2"/>
    <property type="match status" value="1"/>
</dbReference>
<name>A0A7W3LMZ7_ACTNM</name>
<dbReference type="GO" id="GO:0003677">
    <property type="term" value="F:DNA binding"/>
    <property type="evidence" value="ECO:0007669"/>
    <property type="project" value="UniProtKB-KW"/>
</dbReference>
<dbReference type="InterPro" id="IPR013325">
    <property type="entry name" value="RNA_pol_sigma_r2"/>
</dbReference>
<gene>
    <name evidence="9" type="ORF">HNR61_002663</name>
</gene>
<evidence type="ECO:0000256" key="1">
    <source>
        <dbReference type="ARBA" id="ARBA00010641"/>
    </source>
</evidence>
<evidence type="ECO:0000259" key="8">
    <source>
        <dbReference type="Pfam" id="PF04542"/>
    </source>
</evidence>
<evidence type="ECO:0000256" key="4">
    <source>
        <dbReference type="ARBA" id="ARBA00023125"/>
    </source>
</evidence>
<keyword evidence="5" id="KW-0804">Transcription</keyword>
<dbReference type="SUPFAM" id="SSF88946">
    <property type="entry name" value="Sigma2 domain of RNA polymerase sigma factors"/>
    <property type="match status" value="1"/>
</dbReference>
<comment type="similarity">
    <text evidence="1">Belongs to the sigma-70 factor family. ECF subfamily.</text>
</comment>
<feature type="transmembrane region" description="Helical" evidence="7">
    <location>
        <begin position="308"/>
        <end position="328"/>
    </location>
</feature>
<dbReference type="InterPro" id="IPR013324">
    <property type="entry name" value="RNA_pol_sigma_r3/r4-like"/>
</dbReference>
<evidence type="ECO:0000256" key="2">
    <source>
        <dbReference type="ARBA" id="ARBA00023015"/>
    </source>
</evidence>
<protein>
    <submittedName>
        <fullName evidence="9">RNA polymerase sigma factor (Sigma-70 family)</fullName>
    </submittedName>
</protein>